<keyword evidence="3" id="KW-1185">Reference proteome</keyword>
<evidence type="ECO:0000259" key="1">
    <source>
        <dbReference type="Pfam" id="PF01882"/>
    </source>
</evidence>
<name>A0A6B2M2N9_9BACT</name>
<dbReference type="PANTHER" id="PTHR33608:SF7">
    <property type="entry name" value="DUF58 DOMAIN-CONTAINING PROTEIN"/>
    <property type="match status" value="1"/>
</dbReference>
<gene>
    <name evidence="2" type="ORF">G0Q06_12200</name>
</gene>
<dbReference type="EMBL" id="JAAGNX010000003">
    <property type="protein sequence ID" value="NDV63218.1"/>
    <property type="molecule type" value="Genomic_DNA"/>
</dbReference>
<dbReference type="Pfam" id="PF01882">
    <property type="entry name" value="DUF58"/>
    <property type="match status" value="1"/>
</dbReference>
<protein>
    <submittedName>
        <fullName evidence="2">DUF58 domain-containing protein</fullName>
    </submittedName>
</protein>
<evidence type="ECO:0000313" key="2">
    <source>
        <dbReference type="EMBL" id="NDV63218.1"/>
    </source>
</evidence>
<dbReference type="InterPro" id="IPR002881">
    <property type="entry name" value="DUF58"/>
</dbReference>
<sequence>MPDSSQQSPVDLLDPAYLSSISNYTLMARVAVEGYLSGLHRSRFQGFGSEFVQYRAYTPGEDPRLVDWKAYARRNRLQTKIFQEETNMTCNIVLDASASMDYQGSSASCSKFDYARMVAAALAYLALRQGDQVGLTIYNSTITEAISPTQRSNRLASIFHALSRTKPEKSANHELAIEYVGHHVRGRGLFIFLSDMLDEEDHLPSLLARIRIRHYDTVALQVLDPDELDFPKAEAARFVDLESGQECVTSPKAVADSYNRSMQQSQERLTKAYIDSRVEHTVFSTKSSLGRALSAYLHRRNP</sequence>
<dbReference type="Gene3D" id="3.40.50.410">
    <property type="entry name" value="von Willebrand factor, type A domain"/>
    <property type="match status" value="1"/>
</dbReference>
<dbReference type="InterPro" id="IPR036465">
    <property type="entry name" value="vWFA_dom_sf"/>
</dbReference>
<accession>A0A6B2M2N9</accession>
<dbReference type="SUPFAM" id="SSF53300">
    <property type="entry name" value="vWA-like"/>
    <property type="match status" value="1"/>
</dbReference>
<organism evidence="2 3">
    <name type="scientific">Oceanipulchritudo coccoides</name>
    <dbReference type="NCBI Taxonomy" id="2706888"/>
    <lineage>
        <taxon>Bacteria</taxon>
        <taxon>Pseudomonadati</taxon>
        <taxon>Verrucomicrobiota</taxon>
        <taxon>Opitutia</taxon>
        <taxon>Puniceicoccales</taxon>
        <taxon>Oceanipulchritudinaceae</taxon>
        <taxon>Oceanipulchritudo</taxon>
    </lineage>
</organism>
<comment type="caution">
    <text evidence="2">The sequence shown here is derived from an EMBL/GenBank/DDBJ whole genome shotgun (WGS) entry which is preliminary data.</text>
</comment>
<dbReference type="RefSeq" id="WP_163966456.1">
    <property type="nucleotide sequence ID" value="NZ_JAAGNX010000003.1"/>
</dbReference>
<proteinExistence type="predicted"/>
<reference evidence="2 3" key="1">
    <citation type="submission" date="2020-02" db="EMBL/GenBank/DDBJ databases">
        <title>Albibacoteraceae fam. nov., the first described family within the subdivision 4 Verrucomicrobia.</title>
        <authorList>
            <person name="Xi F."/>
        </authorList>
    </citation>
    <scope>NUCLEOTIDE SEQUENCE [LARGE SCALE GENOMIC DNA]</scope>
    <source>
        <strain evidence="2 3">CK1056</strain>
    </source>
</reference>
<dbReference type="Proteomes" id="UP000478417">
    <property type="component" value="Unassembled WGS sequence"/>
</dbReference>
<dbReference type="PANTHER" id="PTHR33608">
    <property type="entry name" value="BLL2464 PROTEIN"/>
    <property type="match status" value="1"/>
</dbReference>
<evidence type="ECO:0000313" key="3">
    <source>
        <dbReference type="Proteomes" id="UP000478417"/>
    </source>
</evidence>
<feature type="domain" description="DUF58" evidence="1">
    <location>
        <begin position="53"/>
        <end position="267"/>
    </location>
</feature>
<dbReference type="AlphaFoldDB" id="A0A6B2M2N9"/>